<evidence type="ECO:0000259" key="4">
    <source>
        <dbReference type="Pfam" id="PF02397"/>
    </source>
</evidence>
<keyword evidence="2" id="KW-0270">Exopolysaccharide synthesis</keyword>
<evidence type="ECO:0000313" key="5">
    <source>
        <dbReference type="EMBL" id="KEJ96911.1"/>
    </source>
</evidence>
<keyword evidence="5" id="KW-0808">Transferase</keyword>
<dbReference type="Proteomes" id="UP000027746">
    <property type="component" value="Unassembled WGS sequence"/>
</dbReference>
<dbReference type="Pfam" id="PF02397">
    <property type="entry name" value="Bac_transf"/>
    <property type="match status" value="1"/>
</dbReference>
<dbReference type="PANTHER" id="PTHR30576:SF20">
    <property type="entry name" value="QUINOVOSAMINEPHOSPHOTRANSFERAE-RELATED"/>
    <property type="match status" value="1"/>
</dbReference>
<name>A0A073J5D3_9RHOB</name>
<keyword evidence="3" id="KW-1133">Transmembrane helix</keyword>
<sequence length="212" mass="24684">MTWRKRIFDLFFASLLVIILGPVILWLVVYILIKQGRPLFYVAERMKTPTQSFGLWKFRTMSVVDEDAGVSGGDKSARITPLGAKLRARRLDEFPQLWNILKGDLSFVGPRPPLREYVERFPHIYGQVLKSRPGVTGLATIRFHKHEDRLLARCKTPEATDDIYTRICVPRKARLDLIYQRNQSTCYDFDLVFQTIGNLFRRRSSATRPPRR</sequence>
<dbReference type="PANTHER" id="PTHR30576">
    <property type="entry name" value="COLANIC BIOSYNTHESIS UDP-GLUCOSE LIPID CARRIER TRANSFERASE"/>
    <property type="match status" value="1"/>
</dbReference>
<dbReference type="InterPro" id="IPR003362">
    <property type="entry name" value="Bact_transf"/>
</dbReference>
<keyword evidence="3" id="KW-0812">Transmembrane</keyword>
<dbReference type="GeneID" id="68868242"/>
<keyword evidence="6" id="KW-1185">Reference proteome</keyword>
<feature type="transmembrane region" description="Helical" evidence="3">
    <location>
        <begin position="7"/>
        <end position="33"/>
    </location>
</feature>
<gene>
    <name evidence="5" type="ORF">SUH3_09040</name>
</gene>
<protein>
    <submittedName>
        <fullName evidence="5">Sugar transferase</fullName>
    </submittedName>
</protein>
<proteinExistence type="inferred from homology"/>
<dbReference type="GO" id="GO:0000271">
    <property type="term" value="P:polysaccharide biosynthetic process"/>
    <property type="evidence" value="ECO:0007669"/>
    <property type="project" value="UniProtKB-KW"/>
</dbReference>
<organism evidence="5 6">
    <name type="scientific">Pseudosulfitobacter pseudonitzschiae</name>
    <dbReference type="NCBI Taxonomy" id="1402135"/>
    <lineage>
        <taxon>Bacteria</taxon>
        <taxon>Pseudomonadati</taxon>
        <taxon>Pseudomonadota</taxon>
        <taxon>Alphaproteobacteria</taxon>
        <taxon>Rhodobacterales</taxon>
        <taxon>Roseobacteraceae</taxon>
        <taxon>Pseudosulfitobacter</taxon>
    </lineage>
</organism>
<dbReference type="AlphaFoldDB" id="A0A073J5D3"/>
<dbReference type="GO" id="GO:0016780">
    <property type="term" value="F:phosphotransferase activity, for other substituted phosphate groups"/>
    <property type="evidence" value="ECO:0007669"/>
    <property type="project" value="TreeGrafter"/>
</dbReference>
<keyword evidence="3" id="KW-0472">Membrane</keyword>
<comment type="similarity">
    <text evidence="1">Belongs to the bacterial sugar transferase family.</text>
</comment>
<feature type="domain" description="Bacterial sugar transferase" evidence="4">
    <location>
        <begin position="5"/>
        <end position="200"/>
    </location>
</feature>
<dbReference type="OrthoDB" id="9808602at2"/>
<comment type="caution">
    <text evidence="5">The sequence shown here is derived from an EMBL/GenBank/DDBJ whole genome shotgun (WGS) entry which is preliminary data.</text>
</comment>
<evidence type="ECO:0000256" key="3">
    <source>
        <dbReference type="SAM" id="Phobius"/>
    </source>
</evidence>
<evidence type="ECO:0000313" key="6">
    <source>
        <dbReference type="Proteomes" id="UP000027746"/>
    </source>
</evidence>
<dbReference type="EMBL" id="JAMD01000002">
    <property type="protein sequence ID" value="KEJ96911.1"/>
    <property type="molecule type" value="Genomic_DNA"/>
</dbReference>
<reference evidence="5 6" key="1">
    <citation type="submission" date="2014-01" db="EMBL/GenBank/DDBJ databases">
        <title>Sulfitobacter sp. H3 (MCCC 1A00686) Genome Sequencing.</title>
        <authorList>
            <person name="Lai Q."/>
            <person name="Hong Z."/>
        </authorList>
    </citation>
    <scope>NUCLEOTIDE SEQUENCE [LARGE SCALE GENOMIC DNA]</scope>
    <source>
        <strain evidence="5 6">H3</strain>
    </source>
</reference>
<evidence type="ECO:0000256" key="1">
    <source>
        <dbReference type="ARBA" id="ARBA00006464"/>
    </source>
</evidence>
<evidence type="ECO:0000256" key="2">
    <source>
        <dbReference type="ARBA" id="ARBA00023169"/>
    </source>
</evidence>
<dbReference type="RefSeq" id="WP_037922356.1">
    <property type="nucleotide sequence ID" value="NZ_CP054599.1"/>
</dbReference>
<accession>A0A073J5D3</accession>